<evidence type="ECO:0000256" key="2">
    <source>
        <dbReference type="ARBA" id="ARBA00022679"/>
    </source>
</evidence>
<dbReference type="Proteomes" id="UP000621670">
    <property type="component" value="Unassembled WGS sequence"/>
</dbReference>
<name>A0ABR7JC25_9FLAO</name>
<dbReference type="InterPro" id="IPR002941">
    <property type="entry name" value="DNA_methylase_N4/N6"/>
</dbReference>
<comment type="similarity">
    <text evidence="3">Belongs to the N(4)/N(6)-methyltransferase family.</text>
</comment>
<organism evidence="5 6">
    <name type="scientific">Flavobacterium turcicum</name>
    <dbReference type="NCBI Taxonomy" id="2764718"/>
    <lineage>
        <taxon>Bacteria</taxon>
        <taxon>Pseudomonadati</taxon>
        <taxon>Bacteroidota</taxon>
        <taxon>Flavobacteriia</taxon>
        <taxon>Flavobacteriales</taxon>
        <taxon>Flavobacteriaceae</taxon>
        <taxon>Flavobacterium</taxon>
    </lineage>
</organism>
<sequence>MFLKSISKGTWDKSEGFDFINDFNRNWLKQVREKLKDNGTIWISGTYHNIFSIGQLLQELGFKILNVIIWEKNNPPPNFSCRFFTHSAELIIWARKTEKVPHYYNYELMKKLNGDKQIKDVWKLPAIAKWEKSCGKHPTQKPLSVLTRIILASTKPGAWILDPFAGSSTTGIAANLANRRYLGIDMETDFLEISKNRKLEIEDSEIAETYRKKINGFEHKKQFQSYLADEPKPKEQVMLGYIRSKDLAQLHETRNFYFHSTDKQNNFVNFPYDLHNAKQLVIYSGGRTKDFHLTRFCGEIDCIAHKHKSKIKGKENSKTDFYFEITLKENFKEDKSINLKSNVKKWMKEYNEHYNFTASDYLPILTFSENIFVTE</sequence>
<dbReference type="InterPro" id="IPR001091">
    <property type="entry name" value="RM_Methyltransferase"/>
</dbReference>
<dbReference type="InterPro" id="IPR029063">
    <property type="entry name" value="SAM-dependent_MTases_sf"/>
</dbReference>
<keyword evidence="1" id="KW-0489">Methyltransferase</keyword>
<dbReference type="PRINTS" id="PR00508">
    <property type="entry name" value="S21N4MTFRASE"/>
</dbReference>
<dbReference type="SUPFAM" id="SSF53335">
    <property type="entry name" value="S-adenosyl-L-methionine-dependent methyltransferases"/>
    <property type="match status" value="1"/>
</dbReference>
<evidence type="ECO:0000313" key="5">
    <source>
        <dbReference type="EMBL" id="MBC5862023.1"/>
    </source>
</evidence>
<proteinExistence type="inferred from homology"/>
<dbReference type="EC" id="2.1.1.-" evidence="3"/>
<dbReference type="Gene3D" id="3.40.50.150">
    <property type="entry name" value="Vaccinia Virus protein VP39"/>
    <property type="match status" value="1"/>
</dbReference>
<evidence type="ECO:0000259" key="4">
    <source>
        <dbReference type="Pfam" id="PF01555"/>
    </source>
</evidence>
<reference evidence="5 6" key="1">
    <citation type="submission" date="2020-08" db="EMBL/GenBank/DDBJ databases">
        <title>Description of novel Flavobacterium F-400 isolate.</title>
        <authorList>
            <person name="Saticioglu I."/>
            <person name="Duman M."/>
            <person name="Altun S."/>
        </authorList>
    </citation>
    <scope>NUCLEOTIDE SEQUENCE [LARGE SCALE GENOMIC DNA]</scope>
    <source>
        <strain evidence="5 6">F-400</strain>
    </source>
</reference>
<gene>
    <name evidence="5" type="ORF">H8R26_01180</name>
</gene>
<keyword evidence="2" id="KW-0808">Transferase</keyword>
<feature type="domain" description="DNA methylase N-4/N-6" evidence="4">
    <location>
        <begin position="8"/>
        <end position="195"/>
    </location>
</feature>
<evidence type="ECO:0000256" key="1">
    <source>
        <dbReference type="ARBA" id="ARBA00022603"/>
    </source>
</evidence>
<evidence type="ECO:0000256" key="3">
    <source>
        <dbReference type="RuleBase" id="RU362026"/>
    </source>
</evidence>
<dbReference type="Pfam" id="PF01555">
    <property type="entry name" value="N6_N4_Mtase"/>
    <property type="match status" value="1"/>
</dbReference>
<evidence type="ECO:0000313" key="6">
    <source>
        <dbReference type="Proteomes" id="UP000621670"/>
    </source>
</evidence>
<dbReference type="EMBL" id="JACRUM010000001">
    <property type="protein sequence ID" value="MBC5862023.1"/>
    <property type="molecule type" value="Genomic_DNA"/>
</dbReference>
<comment type="caution">
    <text evidence="5">The sequence shown here is derived from an EMBL/GenBank/DDBJ whole genome shotgun (WGS) entry which is preliminary data.</text>
</comment>
<accession>A0ABR7JC25</accession>
<keyword evidence="6" id="KW-1185">Reference proteome</keyword>
<protein>
    <recommendedName>
        <fullName evidence="3">Methyltransferase</fullName>
        <ecNumber evidence="3">2.1.1.-</ecNumber>
    </recommendedName>
</protein>